<reference evidence="4" key="1">
    <citation type="submission" date="2015-07" db="EMBL/GenBank/DDBJ databases">
        <title>Draft Genome Sequence of Oceanobacillus picturae Heshi-B3 that Was Isolated from Fermented Rice Bran with Aging Salted Mackerel, Which Was Named Heshiko as Traditional Fermented Seafood in Japan.</title>
        <authorList>
            <person name="Akuzawa S."/>
            <person name="Nakagawa J."/>
            <person name="Kanekatsu T."/>
            <person name="Kanesaki Y."/>
            <person name="Suzuki T."/>
        </authorList>
    </citation>
    <scope>NUCLEOTIDE SEQUENCE [LARGE SCALE GENOMIC DNA]</scope>
    <source>
        <strain evidence="4">Heshi-B3</strain>
    </source>
</reference>
<evidence type="ECO:0000313" key="4">
    <source>
        <dbReference type="Proteomes" id="UP000052946"/>
    </source>
</evidence>
<feature type="compositionally biased region" description="Polar residues" evidence="1">
    <location>
        <begin position="22"/>
        <end position="45"/>
    </location>
</feature>
<evidence type="ECO:0000313" key="3">
    <source>
        <dbReference type="EMBL" id="GAQ19474.1"/>
    </source>
</evidence>
<reference evidence="3 4" key="2">
    <citation type="journal article" date="2016" name="Genome Announc.">
        <title>Draft Genome Sequence of Oceanobacillus picturae Heshi-B3, Isolated from Fermented Rice Bran in a Traditional Japanese Seafood Dish.</title>
        <authorList>
            <person name="Akuzawa S."/>
            <person name="Nagaoka J."/>
            <person name="Kanekatsu M."/>
            <person name="Kanesaki Y."/>
            <person name="Suzuki T."/>
        </authorList>
    </citation>
    <scope>NUCLEOTIDE SEQUENCE [LARGE SCALE GENOMIC DNA]</scope>
    <source>
        <strain evidence="3 4">Heshi-B3</strain>
    </source>
</reference>
<name>A0A0U9H9Z6_9BACI</name>
<evidence type="ECO:0000256" key="2">
    <source>
        <dbReference type="SAM" id="SignalP"/>
    </source>
</evidence>
<dbReference type="InterPro" id="IPR019076">
    <property type="entry name" value="Spore_lipoprot_YhcN/YlaJ-like"/>
</dbReference>
<feature type="signal peptide" evidence="2">
    <location>
        <begin position="1"/>
        <end position="17"/>
    </location>
</feature>
<organism evidence="3 4">
    <name type="scientific">Oceanobacillus picturae</name>
    <dbReference type="NCBI Taxonomy" id="171693"/>
    <lineage>
        <taxon>Bacteria</taxon>
        <taxon>Bacillati</taxon>
        <taxon>Bacillota</taxon>
        <taxon>Bacilli</taxon>
        <taxon>Bacillales</taxon>
        <taxon>Bacillaceae</taxon>
        <taxon>Oceanobacillus</taxon>
    </lineage>
</organism>
<dbReference type="Pfam" id="PF09580">
    <property type="entry name" value="Spore_YhcN_YlaJ"/>
    <property type="match status" value="2"/>
</dbReference>
<dbReference type="RefSeq" id="WP_058951097.1">
    <property type="nucleotide sequence ID" value="NZ_BBXV01000047.1"/>
</dbReference>
<comment type="caution">
    <text evidence="3">The sequence shown here is derived from an EMBL/GenBank/DDBJ whole genome shotgun (WGS) entry which is preliminary data.</text>
</comment>
<accession>A0A0U9H9Z6</accession>
<feature type="region of interest" description="Disordered" evidence="1">
    <location>
        <begin position="20"/>
        <end position="80"/>
    </location>
</feature>
<feature type="compositionally biased region" description="Basic and acidic residues" evidence="1">
    <location>
        <begin position="51"/>
        <end position="64"/>
    </location>
</feature>
<dbReference type="InterPro" id="IPR014247">
    <property type="entry name" value="Spore_lipoprot_YhcN/YlaJ"/>
</dbReference>
<keyword evidence="3" id="KW-0449">Lipoprotein</keyword>
<dbReference type="OrthoDB" id="1707228at2"/>
<feature type="region of interest" description="Disordered" evidence="1">
    <location>
        <begin position="110"/>
        <end position="166"/>
    </location>
</feature>
<keyword evidence="2" id="KW-0732">Signal</keyword>
<dbReference type="EMBL" id="BBXV01000047">
    <property type="protein sequence ID" value="GAQ19474.1"/>
    <property type="molecule type" value="Genomic_DNA"/>
</dbReference>
<feature type="chain" id="PRO_5039363417" evidence="2">
    <location>
        <begin position="18"/>
        <end position="229"/>
    </location>
</feature>
<evidence type="ECO:0000256" key="1">
    <source>
        <dbReference type="SAM" id="MobiDB-lite"/>
    </source>
</evidence>
<protein>
    <submittedName>
        <fullName evidence="3">Lipoprotein YhcN</fullName>
    </submittedName>
</protein>
<dbReference type="Proteomes" id="UP000052946">
    <property type="component" value="Unassembled WGS sequence"/>
</dbReference>
<dbReference type="PROSITE" id="PS51257">
    <property type="entry name" value="PROKAR_LIPOPROTEIN"/>
    <property type="match status" value="1"/>
</dbReference>
<dbReference type="GO" id="GO:0030435">
    <property type="term" value="P:sporulation resulting in formation of a cellular spore"/>
    <property type="evidence" value="ECO:0007669"/>
    <property type="project" value="InterPro"/>
</dbReference>
<sequence length="229" mass="24944">MKWKLISAVTVLTVALAGCGDSNGNQEDATGDNNVEQTRFNNTGEGMSGDRSYEMARDSERDQNRNAGDGQQEYEVSEEAADKIKSEIDEIDQVYVLTTENNAYVAAEVKNQNGNGNGNNTDTNNDGNNGTGANDDDNTGAENTDTYDNDTNAGNGNGNGEEVSDEVKDKISKIVKSVDKDIDNVYVSTNPDFRDLTNGYIDDMNNGEPIEGFFDQFGNMVERLFPQNN</sequence>
<dbReference type="NCBIfam" id="TIGR02898">
    <property type="entry name" value="spore_YhcN_YlaJ"/>
    <property type="match status" value="1"/>
</dbReference>
<feature type="compositionally biased region" description="Low complexity" evidence="1">
    <location>
        <begin position="140"/>
        <end position="154"/>
    </location>
</feature>
<proteinExistence type="predicted"/>
<feature type="compositionally biased region" description="Low complexity" evidence="1">
    <location>
        <begin position="118"/>
        <end position="133"/>
    </location>
</feature>
<gene>
    <name evidence="3" type="ORF">OPHB3_3443</name>
</gene>
<dbReference type="AlphaFoldDB" id="A0A0U9H9Z6"/>